<organism evidence="2 3">
    <name type="scientific">Candidatus Accumulibacter phosphatis</name>
    <dbReference type="NCBI Taxonomy" id="327160"/>
    <lineage>
        <taxon>Bacteria</taxon>
        <taxon>Pseudomonadati</taxon>
        <taxon>Pseudomonadota</taxon>
        <taxon>Betaproteobacteria</taxon>
        <taxon>Candidatus Accumulibacter</taxon>
    </lineage>
</organism>
<protein>
    <submittedName>
        <fullName evidence="2">Uncharacterized protein</fullName>
    </submittedName>
</protein>
<keyword evidence="3" id="KW-1185">Reference proteome</keyword>
<feature type="region of interest" description="Disordered" evidence="1">
    <location>
        <begin position="96"/>
        <end position="120"/>
    </location>
</feature>
<feature type="region of interest" description="Disordered" evidence="1">
    <location>
        <begin position="1"/>
        <end position="35"/>
    </location>
</feature>
<accession>A0ABX1TZR5</accession>
<feature type="compositionally biased region" description="Polar residues" evidence="1">
    <location>
        <begin position="11"/>
        <end position="20"/>
    </location>
</feature>
<dbReference type="EMBL" id="SPMY01000068">
    <property type="protein sequence ID" value="NMQ29757.1"/>
    <property type="molecule type" value="Genomic_DNA"/>
</dbReference>
<gene>
    <name evidence="2" type="ORF">E4Q23_19490</name>
</gene>
<evidence type="ECO:0000313" key="3">
    <source>
        <dbReference type="Proteomes" id="UP000749010"/>
    </source>
</evidence>
<reference evidence="2 3" key="1">
    <citation type="submission" date="2019-03" db="EMBL/GenBank/DDBJ databases">
        <title>Metabolic reconstructions from genomes of highly enriched 'Candidatus Accumulibacter' and 'Candidatus Competibacter' bioreactor populations.</title>
        <authorList>
            <person name="Annavajhala M.K."/>
            <person name="Welles L."/>
            <person name="Abbas B."/>
            <person name="Sorokin D."/>
            <person name="Park H."/>
            <person name="Van Loosdrecht M."/>
            <person name="Chandran K."/>
        </authorList>
    </citation>
    <scope>NUCLEOTIDE SEQUENCE [LARGE SCALE GENOMIC DNA]</scope>
    <source>
        <strain evidence="2 3">SBR_S</strain>
    </source>
</reference>
<evidence type="ECO:0000313" key="2">
    <source>
        <dbReference type="EMBL" id="NMQ29757.1"/>
    </source>
</evidence>
<evidence type="ECO:0000256" key="1">
    <source>
        <dbReference type="SAM" id="MobiDB-lite"/>
    </source>
</evidence>
<feature type="compositionally biased region" description="Polar residues" evidence="1">
    <location>
        <begin position="103"/>
        <end position="120"/>
    </location>
</feature>
<proteinExistence type="predicted"/>
<name>A0ABX1TZR5_9PROT</name>
<dbReference type="Proteomes" id="UP000749010">
    <property type="component" value="Unassembled WGS sequence"/>
</dbReference>
<dbReference type="RefSeq" id="WP_169068211.1">
    <property type="nucleotide sequence ID" value="NZ_SPMY01000068.1"/>
</dbReference>
<comment type="caution">
    <text evidence="2">The sequence shown here is derived from an EMBL/GenBank/DDBJ whole genome shotgun (WGS) entry which is preliminary data.</text>
</comment>
<sequence length="120" mass="11644">MTKPVAVKADISSTPSSTGATDFGAQSGAWTKAGAPDVTTGAKVTVGGAPVALSASQRFGWTGANASGTALPPGSSTVTLTAGDTKLQVGGQSVLLDGDSKQDSYGNKISVSASGKLQTA</sequence>